<sequence>MLLESLSAYGARDTVARLPDEVLHYAKRAVLDWLSALYPGTRISPCRELVAAHAEELGIGRSSLPGNGTTAFPATAAWINGSASHAPEFDDIFRDGAYHPGCPVIAAALAMAEHRGASGLELLNAVVVGYEISTRIAAAMQPSHYRYFHTTGTVGTLGAAAAAAALAAPGQADVMGHAIATSATMAAALQQAFRSDAMSKALHAGHAAAAGVRAGQGAAHGVTGVHDVLEGEVGFGAALAENVRWDSVLEGLGEQYNITRMTQKNHGCCGHTFAAIDAALALRDKGVQADRVRAIEVQGYRATLEVAGNPDPTTAFEARFSTQYVLAHAMRQGSVRLAAFEPEALNDEATRALMRKVTLIEDPQLTAGFPRMRAARVAIVTDDGMRHEQFAPYRKGDPEAPLSDAELNDKFDELAGPVLGAERARQLRAAVWKLESSHVSDLALANDRPIA</sequence>
<dbReference type="SUPFAM" id="SSF103378">
    <property type="entry name" value="2-methylcitrate dehydratase PrpD"/>
    <property type="match status" value="1"/>
</dbReference>
<organism evidence="4 5">
    <name type="scientific">Bordetella genomosp. 8</name>
    <dbReference type="NCBI Taxonomy" id="1416806"/>
    <lineage>
        <taxon>Bacteria</taxon>
        <taxon>Pseudomonadati</taxon>
        <taxon>Pseudomonadota</taxon>
        <taxon>Betaproteobacteria</taxon>
        <taxon>Burkholderiales</taxon>
        <taxon>Alcaligenaceae</taxon>
        <taxon>Bordetella</taxon>
    </lineage>
</organism>
<feature type="domain" description="MmgE/PrpD N-terminal" evidence="2">
    <location>
        <begin position="5"/>
        <end position="243"/>
    </location>
</feature>
<dbReference type="Pfam" id="PF19305">
    <property type="entry name" value="MmgE_PrpD_C"/>
    <property type="match status" value="1"/>
</dbReference>
<name>A0A1W6YTD2_9BORD</name>
<dbReference type="KEGG" id="bgv:CAL12_27955"/>
<evidence type="ECO:0000256" key="1">
    <source>
        <dbReference type="ARBA" id="ARBA00006174"/>
    </source>
</evidence>
<accession>A0A1W6YTD2</accession>
<protein>
    <submittedName>
        <fullName evidence="4">2-methylcitrate dehydratase</fullName>
    </submittedName>
</protein>
<dbReference type="InterPro" id="IPR005656">
    <property type="entry name" value="MmgE_PrpD"/>
</dbReference>
<dbReference type="PANTHER" id="PTHR16943:SF8">
    <property type="entry name" value="2-METHYLCITRATE DEHYDRATASE"/>
    <property type="match status" value="1"/>
</dbReference>
<dbReference type="Gene3D" id="1.10.4100.10">
    <property type="entry name" value="2-methylcitrate dehydratase PrpD"/>
    <property type="match status" value="1"/>
</dbReference>
<dbReference type="Gene3D" id="3.30.1330.120">
    <property type="entry name" value="2-methylcitrate dehydratase PrpD"/>
    <property type="match status" value="1"/>
</dbReference>
<evidence type="ECO:0000259" key="2">
    <source>
        <dbReference type="Pfam" id="PF03972"/>
    </source>
</evidence>
<reference evidence="4 5" key="1">
    <citation type="submission" date="2017-05" db="EMBL/GenBank/DDBJ databases">
        <title>Complete and WGS of Bordetella genogroups.</title>
        <authorList>
            <person name="Spilker T."/>
            <person name="LiPuma J."/>
        </authorList>
    </citation>
    <scope>NUCLEOTIDE SEQUENCE [LARGE SCALE GENOMIC DNA]</scope>
    <source>
        <strain evidence="4 5">AU19157</strain>
    </source>
</reference>
<dbReference type="GO" id="GO:0016829">
    <property type="term" value="F:lyase activity"/>
    <property type="evidence" value="ECO:0007669"/>
    <property type="project" value="InterPro"/>
</dbReference>
<evidence type="ECO:0000313" key="5">
    <source>
        <dbReference type="Proteomes" id="UP000194151"/>
    </source>
</evidence>
<dbReference type="RefSeq" id="WP_086067577.1">
    <property type="nucleotide sequence ID" value="NZ_CP021108.1"/>
</dbReference>
<dbReference type="InterPro" id="IPR036148">
    <property type="entry name" value="MmgE/PrpD_sf"/>
</dbReference>
<keyword evidence="5" id="KW-1185">Reference proteome</keyword>
<dbReference type="AlphaFoldDB" id="A0A1W6YTD2"/>
<gene>
    <name evidence="4" type="ORF">CAL12_27955</name>
</gene>
<dbReference type="Proteomes" id="UP000194151">
    <property type="component" value="Chromosome"/>
</dbReference>
<feature type="domain" description="MmgE/PrpD C-terminal" evidence="3">
    <location>
        <begin position="266"/>
        <end position="435"/>
    </location>
</feature>
<dbReference type="Pfam" id="PF03972">
    <property type="entry name" value="MmgE_PrpD_N"/>
    <property type="match status" value="1"/>
</dbReference>
<proteinExistence type="inferred from homology"/>
<dbReference type="InterPro" id="IPR042183">
    <property type="entry name" value="MmgE/PrpD_sf_1"/>
</dbReference>
<comment type="similarity">
    <text evidence="1">Belongs to the PrpD family.</text>
</comment>
<evidence type="ECO:0000259" key="3">
    <source>
        <dbReference type="Pfam" id="PF19305"/>
    </source>
</evidence>
<evidence type="ECO:0000313" key="4">
    <source>
        <dbReference type="EMBL" id="ARP84271.1"/>
    </source>
</evidence>
<dbReference type="InterPro" id="IPR045336">
    <property type="entry name" value="MmgE_PrpD_N"/>
</dbReference>
<dbReference type="STRING" id="1416806.CAL12_27955"/>
<dbReference type="EMBL" id="CP021108">
    <property type="protein sequence ID" value="ARP84271.1"/>
    <property type="molecule type" value="Genomic_DNA"/>
</dbReference>
<dbReference type="OrthoDB" id="9791416at2"/>
<dbReference type="PANTHER" id="PTHR16943">
    <property type="entry name" value="2-METHYLCITRATE DEHYDRATASE-RELATED"/>
    <property type="match status" value="1"/>
</dbReference>
<dbReference type="InterPro" id="IPR045337">
    <property type="entry name" value="MmgE_PrpD_C"/>
</dbReference>
<dbReference type="InterPro" id="IPR042188">
    <property type="entry name" value="MmgE/PrpD_sf_2"/>
</dbReference>